<keyword evidence="6" id="KW-1185">Reference proteome</keyword>
<evidence type="ECO:0000313" key="5">
    <source>
        <dbReference type="Proteomes" id="UP000237222"/>
    </source>
</evidence>
<dbReference type="AlphaFoldDB" id="A0A2S4HJN6"/>
<feature type="region of interest" description="Disordered" evidence="1">
    <location>
        <begin position="152"/>
        <end position="171"/>
    </location>
</feature>
<dbReference type="EMBL" id="PQGG01000007">
    <property type="protein sequence ID" value="POP54169.1"/>
    <property type="molecule type" value="Genomic_DNA"/>
</dbReference>
<feature type="chain" id="PRO_5015647691" description="Bacterial collagen-like protein middle domain-containing protein" evidence="2">
    <location>
        <begin position="21"/>
        <end position="456"/>
    </location>
</feature>
<proteinExistence type="predicted"/>
<dbReference type="RefSeq" id="WP_103682930.1">
    <property type="nucleotide sequence ID" value="NZ_PQGG01000007.1"/>
</dbReference>
<sequence>MNKLLSNKGLLALTFSASLALTGCGGGGGGGSSKSGNGGGDGGGSNEPLTTSYSEVEGPLDAVQQPLSEQVLAPIVAGAAGTPLEGPVSCVTSFVVTDVLDVLDSVLANVDPATLQSDPTALFTGAAANFQATVTELAADLPIALASLAGEECTGGGSGSGGDSSDPLAALAGTPLEPLAQALAPVLAMANGGGSGEAPSPSVLLAQLSAAFSEGLASVDQGSSGQIGGAPVLGGLLSTLDQALSDLSLTAIALEDMDTDATSAALSVTVENLLNGLLIDVVPIGFIEEQSGQGPIVSSQIQSAVASLAGLLGGGFGGLPAGGFGSPADALFGPLSDTFLASLQSALAGGLAGGGAGSNVGGFGALLEVLAPLQALLSGGGDTGGDDGLTGTPLDILLAPLMAAMNGGAGACPLAGTPLDALCSVSNAFTGALAQDDGADLLGVLQGLLGTLLGGR</sequence>
<feature type="compositionally biased region" description="Gly residues" evidence="1">
    <location>
        <begin position="28"/>
        <end position="45"/>
    </location>
</feature>
<protein>
    <recommendedName>
        <fullName evidence="7">Bacterial collagen-like protein middle domain-containing protein</fullName>
    </recommendedName>
</protein>
<dbReference type="EMBL" id="RHGB01000014">
    <property type="protein sequence ID" value="RNL60925.1"/>
    <property type="molecule type" value="Genomic_DNA"/>
</dbReference>
<feature type="compositionally biased region" description="Gly residues" evidence="1">
    <location>
        <begin position="153"/>
        <end position="162"/>
    </location>
</feature>
<accession>A0A2S4HJN6</accession>
<evidence type="ECO:0000313" key="4">
    <source>
        <dbReference type="EMBL" id="RNL60925.1"/>
    </source>
</evidence>
<evidence type="ECO:0000256" key="1">
    <source>
        <dbReference type="SAM" id="MobiDB-lite"/>
    </source>
</evidence>
<dbReference type="PROSITE" id="PS51257">
    <property type="entry name" value="PROKAR_LIPOPROTEIN"/>
    <property type="match status" value="1"/>
</dbReference>
<organism evidence="3 5">
    <name type="scientific">Zhongshania marina</name>
    <dbReference type="NCBI Taxonomy" id="2304603"/>
    <lineage>
        <taxon>Bacteria</taxon>
        <taxon>Pseudomonadati</taxon>
        <taxon>Pseudomonadota</taxon>
        <taxon>Gammaproteobacteria</taxon>
        <taxon>Cellvibrionales</taxon>
        <taxon>Spongiibacteraceae</taxon>
        <taxon>Zhongshania</taxon>
    </lineage>
</organism>
<dbReference type="Proteomes" id="UP000274695">
    <property type="component" value="Unassembled WGS sequence"/>
</dbReference>
<evidence type="ECO:0000256" key="2">
    <source>
        <dbReference type="SAM" id="SignalP"/>
    </source>
</evidence>
<comment type="caution">
    <text evidence="3">The sequence shown here is derived from an EMBL/GenBank/DDBJ whole genome shotgun (WGS) entry which is preliminary data.</text>
</comment>
<reference evidence="3" key="1">
    <citation type="submission" date="2018-01" db="EMBL/GenBank/DDBJ databases">
        <authorList>
            <person name="Yu X.-D."/>
        </authorList>
    </citation>
    <scope>NUCLEOTIDE SEQUENCE</scope>
    <source>
        <strain evidence="3">ZX-21</strain>
    </source>
</reference>
<dbReference type="OrthoDB" id="5741211at2"/>
<name>A0A2S4HJN6_9GAMM</name>
<keyword evidence="2" id="KW-0732">Signal</keyword>
<gene>
    <name evidence="3" type="ORF">C0068_02570</name>
    <name evidence="4" type="ORF">D0911_13060</name>
</gene>
<evidence type="ECO:0000313" key="6">
    <source>
        <dbReference type="Proteomes" id="UP000274695"/>
    </source>
</evidence>
<evidence type="ECO:0000313" key="3">
    <source>
        <dbReference type="EMBL" id="POP54169.1"/>
    </source>
</evidence>
<evidence type="ECO:0008006" key="7">
    <source>
        <dbReference type="Google" id="ProtNLM"/>
    </source>
</evidence>
<reference evidence="4 6" key="2">
    <citation type="submission" date="2018-10" db="EMBL/GenBank/DDBJ databases">
        <title>Draft genome sequence of Zhongshania sp. DSW25-10.</title>
        <authorList>
            <person name="Oh J."/>
        </authorList>
    </citation>
    <scope>NUCLEOTIDE SEQUENCE [LARGE SCALE GENOMIC DNA]</scope>
    <source>
        <strain evidence="4 6">DSW25-10</strain>
    </source>
</reference>
<dbReference type="Proteomes" id="UP000237222">
    <property type="component" value="Unassembled WGS sequence"/>
</dbReference>
<feature type="signal peptide" evidence="2">
    <location>
        <begin position="1"/>
        <end position="20"/>
    </location>
</feature>
<feature type="region of interest" description="Disordered" evidence="1">
    <location>
        <begin position="28"/>
        <end position="53"/>
    </location>
</feature>